<evidence type="ECO:0000313" key="1">
    <source>
        <dbReference type="EMBL" id="SMO32197.1"/>
    </source>
</evidence>
<reference evidence="1 2" key="1">
    <citation type="submission" date="2017-05" db="EMBL/GenBank/DDBJ databases">
        <authorList>
            <person name="Varghese N."/>
            <person name="Submissions S."/>
        </authorList>
    </citation>
    <scope>NUCLEOTIDE SEQUENCE [LARGE SCALE GENOMIC DNA]</scope>
    <source>
        <strain evidence="1 2">DSM 27040</strain>
    </source>
</reference>
<dbReference type="Proteomes" id="UP000319040">
    <property type="component" value="Unassembled WGS sequence"/>
</dbReference>
<dbReference type="AlphaFoldDB" id="A0A521ABL5"/>
<keyword evidence="2" id="KW-1185">Reference proteome</keyword>
<organism evidence="1 2">
    <name type="scientific">Saccharicrinis carchari</name>
    <dbReference type="NCBI Taxonomy" id="1168039"/>
    <lineage>
        <taxon>Bacteria</taxon>
        <taxon>Pseudomonadati</taxon>
        <taxon>Bacteroidota</taxon>
        <taxon>Bacteroidia</taxon>
        <taxon>Marinilabiliales</taxon>
        <taxon>Marinilabiliaceae</taxon>
        <taxon>Saccharicrinis</taxon>
    </lineage>
</organism>
<gene>
    <name evidence="1" type="ORF">SAMN06265379_10110</name>
</gene>
<evidence type="ECO:0000313" key="2">
    <source>
        <dbReference type="Proteomes" id="UP000319040"/>
    </source>
</evidence>
<proteinExistence type="predicted"/>
<accession>A0A521ABL5</accession>
<dbReference type="EMBL" id="FXTB01000001">
    <property type="protein sequence ID" value="SMO32197.1"/>
    <property type="molecule type" value="Genomic_DNA"/>
</dbReference>
<name>A0A521ABL5_SACCC</name>
<sequence>MWFFVIHEFHKFSRIERDDCINHLNRFSVCQKASWLTGWLSLLISKAESLILFSPMAKVGFI</sequence>
<protein>
    <submittedName>
        <fullName evidence="1">Uncharacterized protein</fullName>
    </submittedName>
</protein>